<dbReference type="SUPFAM" id="SSF52172">
    <property type="entry name" value="CheY-like"/>
    <property type="match status" value="1"/>
</dbReference>
<proteinExistence type="predicted"/>
<dbReference type="Pfam" id="PF00072">
    <property type="entry name" value="Response_reg"/>
    <property type="match status" value="1"/>
</dbReference>
<feature type="domain" description="HTH LytTR-type" evidence="3">
    <location>
        <begin position="156"/>
        <end position="234"/>
    </location>
</feature>
<dbReference type="GeneID" id="61187120"/>
<dbReference type="PROSITE" id="PS50110">
    <property type="entry name" value="RESPONSE_REGULATORY"/>
    <property type="match status" value="1"/>
</dbReference>
<dbReference type="InterPro" id="IPR046947">
    <property type="entry name" value="LytR-like"/>
</dbReference>
<dbReference type="InterPro" id="IPR001789">
    <property type="entry name" value="Sig_transdc_resp-reg_receiver"/>
</dbReference>
<evidence type="ECO:0000259" key="2">
    <source>
        <dbReference type="PROSITE" id="PS50110"/>
    </source>
</evidence>
<dbReference type="PANTHER" id="PTHR37299">
    <property type="entry name" value="TRANSCRIPTIONAL REGULATOR-RELATED"/>
    <property type="match status" value="1"/>
</dbReference>
<evidence type="ECO:0000313" key="5">
    <source>
        <dbReference type="Proteomes" id="UP000321332"/>
    </source>
</evidence>
<dbReference type="SMART" id="SM00448">
    <property type="entry name" value="REC"/>
    <property type="match status" value="1"/>
</dbReference>
<evidence type="ECO:0000259" key="3">
    <source>
        <dbReference type="PROSITE" id="PS50930"/>
    </source>
</evidence>
<dbReference type="EMBL" id="CP042374">
    <property type="protein sequence ID" value="QEA33545.1"/>
    <property type="molecule type" value="Genomic_DNA"/>
</dbReference>
<accession>A0AAE6M249</accession>
<keyword evidence="1" id="KW-0597">Phosphoprotein</keyword>
<dbReference type="GO" id="GO:0003677">
    <property type="term" value="F:DNA binding"/>
    <property type="evidence" value="ECO:0007669"/>
    <property type="project" value="InterPro"/>
</dbReference>
<dbReference type="GO" id="GO:0000156">
    <property type="term" value="F:phosphorelay response regulator activity"/>
    <property type="evidence" value="ECO:0007669"/>
    <property type="project" value="InterPro"/>
</dbReference>
<dbReference type="OMA" id="MNYYLLE"/>
<dbReference type="Gene3D" id="2.40.50.1020">
    <property type="entry name" value="LytTr DNA-binding domain"/>
    <property type="match status" value="1"/>
</dbReference>
<feature type="domain" description="Response regulatory" evidence="2">
    <location>
        <begin position="1"/>
        <end position="115"/>
    </location>
</feature>
<dbReference type="RefSeq" id="WP_014975022.1">
    <property type="nucleotide sequence ID" value="NZ_CP042374.1"/>
</dbReference>
<dbReference type="Pfam" id="PF04397">
    <property type="entry name" value="LytTR"/>
    <property type="match status" value="1"/>
</dbReference>
<feature type="modified residue" description="4-aspartylphosphate" evidence="1">
    <location>
        <position position="48"/>
    </location>
</feature>
<evidence type="ECO:0000256" key="1">
    <source>
        <dbReference type="PROSITE-ProRule" id="PRU00169"/>
    </source>
</evidence>
<name>A0AAE6M249_LEUCA</name>
<evidence type="ECO:0000313" key="4">
    <source>
        <dbReference type="EMBL" id="QEA33545.1"/>
    </source>
</evidence>
<sequence>MHYYLLEDTLIQQKRIRNIIDTCRIFDNPTAFLAALMADEQPKTILLDLEIKTVTEAGFNVAKAIRRVDTLSPIIVVTTHSEMVATSYEYHIGAIDFIDKSLPEQQFVQRIESALQDAAKQYFNNNHETKQLEMVLLPTGENIALEDMIYIAHNGANSHLLTIYCSQQTIQIRGTVKTLAEIHPKLIRIHAAYIINRDMIESLDTKAHTVTLKHQVTLPCSRKYLKMLKVLLAI</sequence>
<dbReference type="Proteomes" id="UP000321332">
    <property type="component" value="Chromosome"/>
</dbReference>
<dbReference type="AlphaFoldDB" id="A0AAE6M249"/>
<reference evidence="4 5" key="1">
    <citation type="submission" date="2019-06" db="EMBL/GenBank/DDBJ databases">
        <title>Genome analyses of bacteria isolated from kimchi.</title>
        <authorList>
            <person name="Lee S."/>
            <person name="Ahn S."/>
            <person name="Roh S."/>
        </authorList>
    </citation>
    <scope>NUCLEOTIDE SEQUENCE [LARGE SCALE GENOMIC DNA]</scope>
    <source>
        <strain evidence="4 5">CBA3620</strain>
    </source>
</reference>
<gene>
    <name evidence="4" type="ORF">FGL89_05125</name>
</gene>
<dbReference type="PROSITE" id="PS50930">
    <property type="entry name" value="HTH_LYTTR"/>
    <property type="match status" value="1"/>
</dbReference>
<dbReference type="Gene3D" id="3.40.50.2300">
    <property type="match status" value="1"/>
</dbReference>
<dbReference type="SMART" id="SM00850">
    <property type="entry name" value="LytTR"/>
    <property type="match status" value="1"/>
</dbReference>
<organism evidence="4 5">
    <name type="scientific">Leuconostoc carnosum</name>
    <dbReference type="NCBI Taxonomy" id="1252"/>
    <lineage>
        <taxon>Bacteria</taxon>
        <taxon>Bacillati</taxon>
        <taxon>Bacillota</taxon>
        <taxon>Bacilli</taxon>
        <taxon>Lactobacillales</taxon>
        <taxon>Lactobacillaceae</taxon>
        <taxon>Leuconostoc</taxon>
    </lineage>
</organism>
<dbReference type="PANTHER" id="PTHR37299:SF1">
    <property type="entry name" value="STAGE 0 SPORULATION PROTEIN A HOMOLOG"/>
    <property type="match status" value="1"/>
</dbReference>
<dbReference type="InterPro" id="IPR007492">
    <property type="entry name" value="LytTR_DNA-bd_dom"/>
</dbReference>
<dbReference type="InterPro" id="IPR011006">
    <property type="entry name" value="CheY-like_superfamily"/>
</dbReference>
<protein>
    <submittedName>
        <fullName evidence="4">Response regulator transcription factor</fullName>
    </submittedName>
</protein>